<dbReference type="EMBL" id="JAWDGP010003233">
    <property type="protein sequence ID" value="KAK3776252.1"/>
    <property type="molecule type" value="Genomic_DNA"/>
</dbReference>
<proteinExistence type="predicted"/>
<evidence type="ECO:0000313" key="2">
    <source>
        <dbReference type="Proteomes" id="UP001283361"/>
    </source>
</evidence>
<comment type="caution">
    <text evidence="1">The sequence shown here is derived from an EMBL/GenBank/DDBJ whole genome shotgun (WGS) entry which is preliminary data.</text>
</comment>
<name>A0AAE1DMX1_9GAST</name>
<keyword evidence="2" id="KW-1185">Reference proteome</keyword>
<reference evidence="1" key="1">
    <citation type="journal article" date="2023" name="G3 (Bethesda)">
        <title>A reference genome for the long-term kleptoplast-retaining sea slug Elysia crispata morphotype clarki.</title>
        <authorList>
            <person name="Eastman K.E."/>
            <person name="Pendleton A.L."/>
            <person name="Shaikh M.A."/>
            <person name="Suttiyut T."/>
            <person name="Ogas R."/>
            <person name="Tomko P."/>
            <person name="Gavelis G."/>
            <person name="Widhalm J.R."/>
            <person name="Wisecaver J.H."/>
        </authorList>
    </citation>
    <scope>NUCLEOTIDE SEQUENCE</scope>
    <source>
        <strain evidence="1">ECLA1</strain>
    </source>
</reference>
<organism evidence="1 2">
    <name type="scientific">Elysia crispata</name>
    <name type="common">lettuce slug</name>
    <dbReference type="NCBI Taxonomy" id="231223"/>
    <lineage>
        <taxon>Eukaryota</taxon>
        <taxon>Metazoa</taxon>
        <taxon>Spiralia</taxon>
        <taxon>Lophotrochozoa</taxon>
        <taxon>Mollusca</taxon>
        <taxon>Gastropoda</taxon>
        <taxon>Heterobranchia</taxon>
        <taxon>Euthyneura</taxon>
        <taxon>Panpulmonata</taxon>
        <taxon>Sacoglossa</taxon>
        <taxon>Placobranchoidea</taxon>
        <taxon>Plakobranchidae</taxon>
        <taxon>Elysia</taxon>
    </lineage>
</organism>
<accession>A0AAE1DMX1</accession>
<evidence type="ECO:0000313" key="1">
    <source>
        <dbReference type="EMBL" id="KAK3776252.1"/>
    </source>
</evidence>
<dbReference type="AlphaFoldDB" id="A0AAE1DMX1"/>
<sequence length="127" mass="14171">MWPDLRTKLTVLTDEVSAGEDGVADNLSGNQLRAPYLLTISSARCDERPLLEESESKDEEYQPTASSSGMAVLLLLQKDSKLFLNAALSNFQPLESWVDDKDLTPPTLFELFFDAELVSFITDHTNM</sequence>
<protein>
    <submittedName>
        <fullName evidence="1">Uncharacterized protein</fullName>
    </submittedName>
</protein>
<gene>
    <name evidence="1" type="ORF">RRG08_039842</name>
</gene>
<dbReference type="Proteomes" id="UP001283361">
    <property type="component" value="Unassembled WGS sequence"/>
</dbReference>